<dbReference type="EMBL" id="FQUL01000025">
    <property type="protein sequence ID" value="SHE80752.1"/>
    <property type="molecule type" value="Genomic_DNA"/>
</dbReference>
<feature type="domain" description="Purine catabolism PurC-like" evidence="2">
    <location>
        <begin position="14"/>
        <end position="131"/>
    </location>
</feature>
<reference evidence="5" key="1">
    <citation type="submission" date="2016-11" db="EMBL/GenBank/DDBJ databases">
        <authorList>
            <person name="Varghese N."/>
            <person name="Submissions S."/>
        </authorList>
    </citation>
    <scope>NUCLEOTIDE SEQUENCE [LARGE SCALE GENOMIC DNA]</scope>
    <source>
        <strain evidence="5">DSM 19514</strain>
    </source>
</reference>
<feature type="compositionally biased region" description="Basic and acidic residues" evidence="1">
    <location>
        <begin position="243"/>
        <end position="253"/>
    </location>
</feature>
<feature type="region of interest" description="Disordered" evidence="1">
    <location>
        <begin position="214"/>
        <end position="255"/>
    </location>
</feature>
<keyword evidence="5" id="KW-1185">Reference proteome</keyword>
<dbReference type="Proteomes" id="UP000184295">
    <property type="component" value="Unassembled WGS sequence"/>
</dbReference>
<dbReference type="InterPro" id="IPR012914">
    <property type="entry name" value="PucR_dom"/>
</dbReference>
<accession>A0A1M4WIF0</accession>
<feature type="domain" description="PucR C-terminal helix-turn-helix" evidence="3">
    <location>
        <begin position="532"/>
        <end position="589"/>
    </location>
</feature>
<evidence type="ECO:0000313" key="5">
    <source>
        <dbReference type="Proteomes" id="UP000184295"/>
    </source>
</evidence>
<dbReference type="InterPro" id="IPR025736">
    <property type="entry name" value="PucR_C-HTH_dom"/>
</dbReference>
<dbReference type="PANTHER" id="PTHR33744:SF15">
    <property type="entry name" value="CARBOHYDRATE DIACID REGULATOR"/>
    <property type="match status" value="1"/>
</dbReference>
<feature type="compositionally biased region" description="Basic and acidic residues" evidence="1">
    <location>
        <begin position="215"/>
        <end position="229"/>
    </location>
</feature>
<dbReference type="Pfam" id="PF13556">
    <property type="entry name" value="HTH_30"/>
    <property type="match status" value="1"/>
</dbReference>
<proteinExistence type="predicted"/>
<organism evidence="4 5">
    <name type="scientific">Ferrithrix thermotolerans DSM 19514</name>
    <dbReference type="NCBI Taxonomy" id="1121881"/>
    <lineage>
        <taxon>Bacteria</taxon>
        <taxon>Bacillati</taxon>
        <taxon>Actinomycetota</taxon>
        <taxon>Acidimicrobiia</taxon>
        <taxon>Acidimicrobiales</taxon>
        <taxon>Acidimicrobiaceae</taxon>
        <taxon>Ferrithrix</taxon>
    </lineage>
</organism>
<dbReference type="Gene3D" id="1.10.10.2840">
    <property type="entry name" value="PucR C-terminal helix-turn-helix domain"/>
    <property type="match status" value="1"/>
</dbReference>
<dbReference type="STRING" id="1121881.SAMN02745225_01682"/>
<evidence type="ECO:0000259" key="2">
    <source>
        <dbReference type="Pfam" id="PF07905"/>
    </source>
</evidence>
<dbReference type="InterPro" id="IPR042070">
    <property type="entry name" value="PucR_C-HTH_sf"/>
</dbReference>
<name>A0A1M4WIF0_9ACTN</name>
<sequence>MQQDDTPSKITLGDVLSQTYLGLRLVVGTNEDLKRPVSGAHAIEVANPSRWISSNWIALTTGLRLRSRPQAQRDLILELKEIGITALGFGLGVNFSAIPKALLEEAAAQSFPVFSVPYTTGFAEVIAFVNQSLASPHLNTLLRFVSMQDYLLSSLSEPSPLDAICNRMSQLLGVEVLILGSNYQVLASDFRHQEEGRHKTISNAVREQLGQEMPHLQDTDAIHRQDRNNARGRSYRAKASNSSDKESSTERGTYEPSAADYVSAVVDFRAEAITGTAISVGTRQGILGWLVTTDTDQATTSAHLRLPLLRSTAHLVAATLQQKADLANALDAKRRTVMREIVMGNASQHTYLSKDQPSDPTMRRQVLEGLFSLGLEPSNGGCVLYLEFSNPSTSHSVTPSTLTAATGELSSYLSCPYLIDIFHSGIAIYVQVERTEVEELVRSFDALGNYRIGVSSYGTGLRNLPAMLREAIYCTSRLDDSGQARHRSNFSHRVRFFDDLSLADFIESYVPANEIRSKRRQWITPILDQPALLSTLKALLRHNLDINLASKDLGIHPNSLRYRVQKAETDLGISLKDLNDTVDLYLALRDL</sequence>
<dbReference type="Pfam" id="PF07905">
    <property type="entry name" value="PucR"/>
    <property type="match status" value="1"/>
</dbReference>
<evidence type="ECO:0000313" key="4">
    <source>
        <dbReference type="EMBL" id="SHE80752.1"/>
    </source>
</evidence>
<dbReference type="PANTHER" id="PTHR33744">
    <property type="entry name" value="CARBOHYDRATE DIACID REGULATOR"/>
    <property type="match status" value="1"/>
</dbReference>
<evidence type="ECO:0000259" key="3">
    <source>
        <dbReference type="Pfam" id="PF13556"/>
    </source>
</evidence>
<dbReference type="InterPro" id="IPR051448">
    <property type="entry name" value="CdaR-like_regulators"/>
</dbReference>
<dbReference type="OrthoDB" id="33973at2"/>
<evidence type="ECO:0000256" key="1">
    <source>
        <dbReference type="SAM" id="MobiDB-lite"/>
    </source>
</evidence>
<dbReference type="RefSeq" id="WP_072791272.1">
    <property type="nucleotide sequence ID" value="NZ_FQUL01000025.1"/>
</dbReference>
<protein>
    <submittedName>
        <fullName evidence="4">PucR C-terminal helix-turn-helix domain-containing protein</fullName>
    </submittedName>
</protein>
<gene>
    <name evidence="4" type="ORF">SAMN02745225_01682</name>
</gene>
<dbReference type="AlphaFoldDB" id="A0A1M4WIF0"/>